<keyword evidence="1" id="KW-0732">Signal</keyword>
<dbReference type="RefSeq" id="WP_378245770.1">
    <property type="nucleotide sequence ID" value="NZ_JBHSKF010000003.1"/>
</dbReference>
<comment type="caution">
    <text evidence="2">The sequence shown here is derived from an EMBL/GenBank/DDBJ whole genome shotgun (WGS) entry which is preliminary data.</text>
</comment>
<sequence>MFSRRFAVRFLSVVFGVAAAFSLQPAMASAQVGGTVGVAAYSDFCATGRVKSIANNLPIRTEPLHSAALITTAQMGYQYDCVVDYYALGDRYTACGVSNANGWILIKFNSTGVIGFTYMTCLQDV</sequence>
<name>A0ABW0ENL3_9PSEU</name>
<organism evidence="2 3">
    <name type="scientific">Actinokineospora guangxiensis</name>
    <dbReference type="NCBI Taxonomy" id="1490288"/>
    <lineage>
        <taxon>Bacteria</taxon>
        <taxon>Bacillati</taxon>
        <taxon>Actinomycetota</taxon>
        <taxon>Actinomycetes</taxon>
        <taxon>Pseudonocardiales</taxon>
        <taxon>Pseudonocardiaceae</taxon>
        <taxon>Actinokineospora</taxon>
    </lineage>
</organism>
<evidence type="ECO:0000313" key="3">
    <source>
        <dbReference type="Proteomes" id="UP001596157"/>
    </source>
</evidence>
<accession>A0ABW0ENL3</accession>
<feature type="chain" id="PRO_5046006653" description="SH3 domain-containing protein" evidence="1">
    <location>
        <begin position="29"/>
        <end position="125"/>
    </location>
</feature>
<gene>
    <name evidence="2" type="ORF">ACFPM7_08745</name>
</gene>
<evidence type="ECO:0000313" key="2">
    <source>
        <dbReference type="EMBL" id="MFC5287135.1"/>
    </source>
</evidence>
<dbReference type="Proteomes" id="UP001596157">
    <property type="component" value="Unassembled WGS sequence"/>
</dbReference>
<feature type="signal peptide" evidence="1">
    <location>
        <begin position="1"/>
        <end position="28"/>
    </location>
</feature>
<dbReference type="EMBL" id="JBHSKF010000003">
    <property type="protein sequence ID" value="MFC5287135.1"/>
    <property type="molecule type" value="Genomic_DNA"/>
</dbReference>
<keyword evidence="3" id="KW-1185">Reference proteome</keyword>
<protein>
    <recommendedName>
        <fullName evidence="4">SH3 domain-containing protein</fullName>
    </recommendedName>
</protein>
<reference evidence="3" key="1">
    <citation type="journal article" date="2019" name="Int. J. Syst. Evol. Microbiol.">
        <title>The Global Catalogue of Microorganisms (GCM) 10K type strain sequencing project: providing services to taxonomists for standard genome sequencing and annotation.</title>
        <authorList>
            <consortium name="The Broad Institute Genomics Platform"/>
            <consortium name="The Broad Institute Genome Sequencing Center for Infectious Disease"/>
            <person name="Wu L."/>
            <person name="Ma J."/>
        </authorList>
    </citation>
    <scope>NUCLEOTIDE SEQUENCE [LARGE SCALE GENOMIC DNA]</scope>
    <source>
        <strain evidence="3">CCUG 59778</strain>
    </source>
</reference>
<proteinExistence type="predicted"/>
<evidence type="ECO:0008006" key="4">
    <source>
        <dbReference type="Google" id="ProtNLM"/>
    </source>
</evidence>
<evidence type="ECO:0000256" key="1">
    <source>
        <dbReference type="SAM" id="SignalP"/>
    </source>
</evidence>